<reference evidence="2" key="1">
    <citation type="submission" date="2017-07" db="EMBL/GenBank/DDBJ databases">
        <title>The cable genome - Insights into the physiology and evolution of filamentous bacteria capable of sulfide oxidation via long distance electron transfer.</title>
        <authorList>
            <person name="Thorup C."/>
            <person name="Bjerg J.T."/>
            <person name="Schreiber L."/>
            <person name="Nielsen L.P."/>
            <person name="Kjeldsen K.U."/>
            <person name="Boesen T."/>
            <person name="Boggild A."/>
            <person name="Meysman F."/>
            <person name="Geelhoed J."/>
            <person name="Schramm A."/>
        </authorList>
    </citation>
    <scope>NUCLEOTIDE SEQUENCE [LARGE SCALE GENOMIC DNA]</scope>
    <source>
        <strain evidence="2">GS</strain>
    </source>
</reference>
<dbReference type="AlphaFoldDB" id="A0A521G2D6"/>
<sequence length="97" mass="10775">MSEVYSALSKNKIQHETIASFLSDLEENMNIASVSLGTVKRCLLLKKKYSYSYWDSLILASALENGCAVVCSEDMQHGQEIEQSFVIMHPFALGPGE</sequence>
<evidence type="ECO:0000259" key="1">
    <source>
        <dbReference type="Pfam" id="PF01850"/>
    </source>
</evidence>
<evidence type="ECO:0000313" key="2">
    <source>
        <dbReference type="EMBL" id="TAA75190.1"/>
    </source>
</evidence>
<evidence type="ECO:0000313" key="3">
    <source>
        <dbReference type="Proteomes" id="UP000316238"/>
    </source>
</evidence>
<keyword evidence="3" id="KW-1185">Reference proteome</keyword>
<dbReference type="InterPro" id="IPR002716">
    <property type="entry name" value="PIN_dom"/>
</dbReference>
<comment type="caution">
    <text evidence="2">The sequence shown here is derived from an EMBL/GenBank/DDBJ whole genome shotgun (WGS) entry which is preliminary data.</text>
</comment>
<protein>
    <submittedName>
        <fullName evidence="2">PIN domain-containing protein</fullName>
    </submittedName>
</protein>
<dbReference type="Pfam" id="PF01850">
    <property type="entry name" value="PIN"/>
    <property type="match status" value="1"/>
</dbReference>
<organism evidence="2 3">
    <name type="scientific">Candidatus Electronema aureum</name>
    <dbReference type="NCBI Taxonomy" id="2005002"/>
    <lineage>
        <taxon>Bacteria</taxon>
        <taxon>Pseudomonadati</taxon>
        <taxon>Thermodesulfobacteriota</taxon>
        <taxon>Desulfobulbia</taxon>
        <taxon>Desulfobulbales</taxon>
        <taxon>Desulfobulbaceae</taxon>
        <taxon>Candidatus Electronema</taxon>
    </lineage>
</organism>
<dbReference type="Gene3D" id="3.40.50.1010">
    <property type="entry name" value="5'-nuclease"/>
    <property type="match status" value="1"/>
</dbReference>
<name>A0A521G2D6_9BACT</name>
<dbReference type="InterPro" id="IPR029060">
    <property type="entry name" value="PIN-like_dom_sf"/>
</dbReference>
<dbReference type="Proteomes" id="UP000316238">
    <property type="component" value="Unassembled WGS sequence"/>
</dbReference>
<dbReference type="SUPFAM" id="SSF88723">
    <property type="entry name" value="PIN domain-like"/>
    <property type="match status" value="1"/>
</dbReference>
<proteinExistence type="predicted"/>
<feature type="domain" description="PIN" evidence="1">
    <location>
        <begin position="2"/>
        <end position="74"/>
    </location>
</feature>
<gene>
    <name evidence="2" type="ORF">CDV28_1093</name>
</gene>
<dbReference type="EMBL" id="NQJD01000009">
    <property type="protein sequence ID" value="TAA75190.1"/>
    <property type="molecule type" value="Genomic_DNA"/>
</dbReference>
<accession>A0A521G2D6</accession>